<dbReference type="Proteomes" id="UP001283361">
    <property type="component" value="Unassembled WGS sequence"/>
</dbReference>
<name>A0AAE0Y8Y3_9GAST</name>
<evidence type="ECO:0000313" key="3">
    <source>
        <dbReference type="Proteomes" id="UP001283361"/>
    </source>
</evidence>
<dbReference type="EMBL" id="JAWDGP010006658">
    <property type="protein sequence ID" value="KAK3737311.1"/>
    <property type="molecule type" value="Genomic_DNA"/>
</dbReference>
<evidence type="ECO:0000313" key="2">
    <source>
        <dbReference type="EMBL" id="KAK3737311.1"/>
    </source>
</evidence>
<reference evidence="2" key="1">
    <citation type="journal article" date="2023" name="G3 (Bethesda)">
        <title>A reference genome for the long-term kleptoplast-retaining sea slug Elysia crispata morphotype clarki.</title>
        <authorList>
            <person name="Eastman K.E."/>
            <person name="Pendleton A.L."/>
            <person name="Shaikh M.A."/>
            <person name="Suttiyut T."/>
            <person name="Ogas R."/>
            <person name="Tomko P."/>
            <person name="Gavelis G."/>
            <person name="Widhalm J.R."/>
            <person name="Wisecaver J.H."/>
        </authorList>
    </citation>
    <scope>NUCLEOTIDE SEQUENCE</scope>
    <source>
        <strain evidence="2">ECLA1</strain>
    </source>
</reference>
<comment type="caution">
    <text evidence="2">The sequence shown here is derived from an EMBL/GenBank/DDBJ whole genome shotgun (WGS) entry which is preliminary data.</text>
</comment>
<dbReference type="AlphaFoldDB" id="A0AAE0Y8Y3"/>
<proteinExistence type="predicted"/>
<accession>A0AAE0Y8Y3</accession>
<feature type="region of interest" description="Disordered" evidence="1">
    <location>
        <begin position="68"/>
        <end position="90"/>
    </location>
</feature>
<gene>
    <name evidence="2" type="ORF">RRG08_067377</name>
</gene>
<organism evidence="2 3">
    <name type="scientific">Elysia crispata</name>
    <name type="common">lettuce slug</name>
    <dbReference type="NCBI Taxonomy" id="231223"/>
    <lineage>
        <taxon>Eukaryota</taxon>
        <taxon>Metazoa</taxon>
        <taxon>Spiralia</taxon>
        <taxon>Lophotrochozoa</taxon>
        <taxon>Mollusca</taxon>
        <taxon>Gastropoda</taxon>
        <taxon>Heterobranchia</taxon>
        <taxon>Euthyneura</taxon>
        <taxon>Panpulmonata</taxon>
        <taxon>Sacoglossa</taxon>
        <taxon>Placobranchoidea</taxon>
        <taxon>Plakobranchidae</taxon>
        <taxon>Elysia</taxon>
    </lineage>
</organism>
<sequence length="159" mass="17990">MFDEKKEDKIRWSEDIWSRHFVAHLNSQKNQALSLLDSCWRGNCSSQTRLECIVKNFTEQFEVLVPSFTSRPPNLPTTSQRPPPTTSRAPLKTTQQMVGLVIGEMVGSGSIYPGLLMSDNSTDGWIGDKEIPGPEADGGVRSHLSWSTDVRQLNRWLDW</sequence>
<protein>
    <submittedName>
        <fullName evidence="2">Uncharacterized protein</fullName>
    </submittedName>
</protein>
<evidence type="ECO:0000256" key="1">
    <source>
        <dbReference type="SAM" id="MobiDB-lite"/>
    </source>
</evidence>
<keyword evidence="3" id="KW-1185">Reference proteome</keyword>